<dbReference type="OrthoDB" id="5800476at2759"/>
<keyword evidence="2" id="KW-0808">Transferase</keyword>
<dbReference type="InterPro" id="IPR011009">
    <property type="entry name" value="Kinase-like_dom_sf"/>
</dbReference>
<sequence length="307" mass="36071">MVNNEKVAIKFESKDCEVPQLKDEYRAYKLLNETAGVPKAYYFGQERLHNVLVIDLLGPSLEDMFDLCERKFSIKTVTTLAIQMITLLESIHRSGLIFRDIKPDNFLLGKPGSQYENDVYIIDFGMAKLYKHPRTHQHISYREGKSLTGTARYMSINTHLGREQSRRDDLEALGHVFIYFLHGTLPWQGLKAPSNKEKYQKIGETKKAVGIQVLCDGYPEQFAKYLRYVRQLEFAEDPDYTWLKELFSDLLNTIPKDDQTYDWTLLSDAQNWHLLTHDERKRWVRKRRHQAMKRKRLPPFAPENQVV</sequence>
<dbReference type="GO" id="GO:0005524">
    <property type="term" value="F:ATP binding"/>
    <property type="evidence" value="ECO:0007669"/>
    <property type="project" value="InterPro"/>
</dbReference>
<reference evidence="2 3" key="1">
    <citation type="journal article" date="2018" name="G3 (Bethesda)">
        <title>Phylogenetic and Phylogenomic Definition of Rhizopus Species.</title>
        <authorList>
            <person name="Gryganskyi A.P."/>
            <person name="Golan J."/>
            <person name="Dolatabadi S."/>
            <person name="Mondo S."/>
            <person name="Robb S."/>
            <person name="Idnurm A."/>
            <person name="Muszewska A."/>
            <person name="Steczkiewicz K."/>
            <person name="Masonjones S."/>
            <person name="Liao H.L."/>
            <person name="Gajdeczka M.T."/>
            <person name="Anike F."/>
            <person name="Vuek A."/>
            <person name="Anishchenko I.M."/>
            <person name="Voigt K."/>
            <person name="de Hoog G.S."/>
            <person name="Smith M.E."/>
            <person name="Heitman J."/>
            <person name="Vilgalys R."/>
            <person name="Stajich J.E."/>
        </authorList>
    </citation>
    <scope>NUCLEOTIDE SEQUENCE [LARGE SCALE GENOMIC DNA]</scope>
    <source>
        <strain evidence="2 3">LSU 92-RS-03</strain>
    </source>
</reference>
<dbReference type="CDD" id="cd14016">
    <property type="entry name" value="STKc_CK1"/>
    <property type="match status" value="1"/>
</dbReference>
<dbReference type="InterPro" id="IPR050235">
    <property type="entry name" value="CK1_Ser-Thr_kinase"/>
</dbReference>
<dbReference type="SMART" id="SM00220">
    <property type="entry name" value="S_TKc"/>
    <property type="match status" value="1"/>
</dbReference>
<dbReference type="InterPro" id="IPR000719">
    <property type="entry name" value="Prot_kinase_dom"/>
</dbReference>
<protein>
    <submittedName>
        <fullName evidence="2">Palmitoylated plasma membrane-bound casein kinase</fullName>
    </submittedName>
</protein>
<dbReference type="EMBL" id="PJQM01000539">
    <property type="protein sequence ID" value="RCI04915.1"/>
    <property type="molecule type" value="Genomic_DNA"/>
</dbReference>
<keyword evidence="3" id="KW-1185">Reference proteome</keyword>
<gene>
    <name evidence="2" type="primary">YCK2</name>
    <name evidence="2" type="ORF">CU098_013211</name>
</gene>
<dbReference type="PROSITE" id="PS50011">
    <property type="entry name" value="PROTEIN_KINASE_DOM"/>
    <property type="match status" value="1"/>
</dbReference>
<evidence type="ECO:0000313" key="2">
    <source>
        <dbReference type="EMBL" id="RCI04915.1"/>
    </source>
</evidence>
<proteinExistence type="predicted"/>
<comment type="caution">
    <text evidence="2">The sequence shown here is derived from an EMBL/GenBank/DDBJ whole genome shotgun (WGS) entry which is preliminary data.</text>
</comment>
<dbReference type="STRING" id="4846.A0A367KRT4"/>
<dbReference type="GO" id="GO:0004672">
    <property type="term" value="F:protein kinase activity"/>
    <property type="evidence" value="ECO:0007669"/>
    <property type="project" value="InterPro"/>
</dbReference>
<evidence type="ECO:0000259" key="1">
    <source>
        <dbReference type="PROSITE" id="PS50011"/>
    </source>
</evidence>
<feature type="domain" description="Protein kinase" evidence="1">
    <location>
        <begin position="1"/>
        <end position="276"/>
    </location>
</feature>
<name>A0A367KRT4_RHIST</name>
<organism evidence="2 3">
    <name type="scientific">Rhizopus stolonifer</name>
    <name type="common">Rhizopus nigricans</name>
    <dbReference type="NCBI Taxonomy" id="4846"/>
    <lineage>
        <taxon>Eukaryota</taxon>
        <taxon>Fungi</taxon>
        <taxon>Fungi incertae sedis</taxon>
        <taxon>Mucoromycota</taxon>
        <taxon>Mucoromycotina</taxon>
        <taxon>Mucoromycetes</taxon>
        <taxon>Mucorales</taxon>
        <taxon>Mucorineae</taxon>
        <taxon>Rhizopodaceae</taxon>
        <taxon>Rhizopus</taxon>
    </lineage>
</organism>
<dbReference type="Gene3D" id="1.10.510.10">
    <property type="entry name" value="Transferase(Phosphotransferase) domain 1"/>
    <property type="match status" value="1"/>
</dbReference>
<accession>A0A367KRT4</accession>
<dbReference type="AlphaFoldDB" id="A0A367KRT4"/>
<dbReference type="PANTHER" id="PTHR11909">
    <property type="entry name" value="CASEIN KINASE-RELATED"/>
    <property type="match status" value="1"/>
</dbReference>
<dbReference type="SUPFAM" id="SSF56112">
    <property type="entry name" value="Protein kinase-like (PK-like)"/>
    <property type="match status" value="1"/>
</dbReference>
<evidence type="ECO:0000313" key="3">
    <source>
        <dbReference type="Proteomes" id="UP000253551"/>
    </source>
</evidence>
<keyword evidence="2" id="KW-0418">Kinase</keyword>
<dbReference type="Pfam" id="PF00069">
    <property type="entry name" value="Pkinase"/>
    <property type="match status" value="1"/>
</dbReference>
<dbReference type="FunFam" id="1.10.510.10:FF:001123">
    <property type="entry name" value="CK1/CK1/CK1-D protein kinase"/>
    <property type="match status" value="1"/>
</dbReference>
<dbReference type="Proteomes" id="UP000253551">
    <property type="component" value="Unassembled WGS sequence"/>
</dbReference>